<protein>
    <submittedName>
        <fullName evidence="1">Uncharacterized protein</fullName>
    </submittedName>
</protein>
<evidence type="ECO:0000313" key="1">
    <source>
        <dbReference type="EMBL" id="QNP40195.1"/>
    </source>
</evidence>
<accession>A0A7H0FVX9</accession>
<dbReference type="KEGG" id="lsx:H8B22_11960"/>
<dbReference type="Proteomes" id="UP000516018">
    <property type="component" value="Chromosome"/>
</dbReference>
<organism evidence="1 2">
    <name type="scientific">Agrilutibacter terrestris</name>
    <dbReference type="NCBI Taxonomy" id="2865112"/>
    <lineage>
        <taxon>Bacteria</taxon>
        <taxon>Pseudomonadati</taxon>
        <taxon>Pseudomonadota</taxon>
        <taxon>Gammaproteobacteria</taxon>
        <taxon>Lysobacterales</taxon>
        <taxon>Lysobacteraceae</taxon>
        <taxon>Agrilutibacter</taxon>
    </lineage>
</organism>
<evidence type="ECO:0000313" key="2">
    <source>
        <dbReference type="Proteomes" id="UP000516018"/>
    </source>
</evidence>
<dbReference type="AlphaFoldDB" id="A0A7H0FVX9"/>
<proteinExistence type="predicted"/>
<gene>
    <name evidence="1" type="ORF">H8B22_11960</name>
</gene>
<dbReference type="RefSeq" id="WP_187711638.1">
    <property type="nucleotide sequence ID" value="NZ_CP060820.1"/>
</dbReference>
<reference evidence="1 2" key="1">
    <citation type="submission" date="2020-08" db="EMBL/GenBank/DDBJ databases">
        <title>Lysobacter sp. II4 sp. nov., isolated from soil.</title>
        <authorList>
            <person name="Woo C.Y."/>
            <person name="Kim J."/>
        </authorList>
    </citation>
    <scope>NUCLEOTIDE SEQUENCE [LARGE SCALE GENOMIC DNA]</scope>
    <source>
        <strain evidence="1 2">II4</strain>
    </source>
</reference>
<dbReference type="EMBL" id="CP060820">
    <property type="protein sequence ID" value="QNP40195.1"/>
    <property type="molecule type" value="Genomic_DNA"/>
</dbReference>
<keyword evidence="2" id="KW-1185">Reference proteome</keyword>
<sequence>MNLDELEQQIRAISADPAVHGVASQLAAWKDSSATADELSIAMERYIGNVWIGSDQDHDRVYSLWSAFRKESIETIRGMTMNERLYSFGLLDRFYALQGDSDRQALYAKLHAGGA</sequence>
<name>A0A7H0FVX9_9GAMM</name>